<proteinExistence type="inferred from homology"/>
<feature type="domain" description="O-acyltransferase WSD1-like N-terminal" evidence="12">
    <location>
        <begin position="4"/>
        <end position="257"/>
    </location>
</feature>
<dbReference type="InterPro" id="IPR014292">
    <property type="entry name" value="Acyl_transf_WS/DGAT"/>
</dbReference>
<evidence type="ECO:0000256" key="7">
    <source>
        <dbReference type="ARBA" id="ARBA00022798"/>
    </source>
</evidence>
<gene>
    <name evidence="14" type="primary">tgs1</name>
    <name evidence="14" type="ORF">MSIMFB_01446</name>
</gene>
<protein>
    <recommendedName>
        <fullName evidence="4 11">Diacylglycerol O-acyltransferase</fullName>
        <ecNumber evidence="4 11">2.3.1.20</ecNumber>
    </recommendedName>
</protein>
<accession>A0A7Z7II36</accession>
<dbReference type="EMBL" id="OCTY01000002">
    <property type="protein sequence ID" value="SOJ53948.1"/>
    <property type="molecule type" value="Genomic_DNA"/>
</dbReference>
<dbReference type="Pfam" id="PF06974">
    <property type="entry name" value="WS_DGAT_C"/>
    <property type="match status" value="1"/>
</dbReference>
<dbReference type="EC" id="2.3.1.20" evidence="4 11"/>
<evidence type="ECO:0000256" key="6">
    <source>
        <dbReference type="ARBA" id="ARBA00022679"/>
    </source>
</evidence>
<evidence type="ECO:0000256" key="11">
    <source>
        <dbReference type="RuleBase" id="RU361241"/>
    </source>
</evidence>
<evidence type="ECO:0000256" key="3">
    <source>
        <dbReference type="ARBA" id="ARBA00009587"/>
    </source>
</evidence>
<name>A0A7Z7II36_9MYCO</name>
<dbReference type="GO" id="GO:0006071">
    <property type="term" value="P:glycerol metabolic process"/>
    <property type="evidence" value="ECO:0007669"/>
    <property type="project" value="UniProtKB-KW"/>
</dbReference>
<keyword evidence="7 11" id="KW-0319">Glycerol metabolism</keyword>
<dbReference type="GO" id="GO:0019432">
    <property type="term" value="P:triglyceride biosynthetic process"/>
    <property type="evidence" value="ECO:0007669"/>
    <property type="project" value="UniProtKB-UniPathway"/>
</dbReference>
<keyword evidence="9 11" id="KW-0012">Acyltransferase</keyword>
<keyword evidence="15" id="KW-1185">Reference proteome</keyword>
<dbReference type="SUPFAM" id="SSF52777">
    <property type="entry name" value="CoA-dependent acyltransferases"/>
    <property type="match status" value="1"/>
</dbReference>
<evidence type="ECO:0000256" key="9">
    <source>
        <dbReference type="ARBA" id="ARBA00023315"/>
    </source>
</evidence>
<evidence type="ECO:0000256" key="5">
    <source>
        <dbReference type="ARBA" id="ARBA00022516"/>
    </source>
</evidence>
<evidence type="ECO:0000259" key="12">
    <source>
        <dbReference type="Pfam" id="PF03007"/>
    </source>
</evidence>
<comment type="pathway">
    <text evidence="2">Lipid metabolism.</text>
</comment>
<organism evidence="14 15">
    <name type="scientific">Mycobacterium simulans</name>
    <dbReference type="NCBI Taxonomy" id="627089"/>
    <lineage>
        <taxon>Bacteria</taxon>
        <taxon>Bacillati</taxon>
        <taxon>Actinomycetota</taxon>
        <taxon>Actinomycetes</taxon>
        <taxon>Mycobacteriales</taxon>
        <taxon>Mycobacteriaceae</taxon>
        <taxon>Mycobacterium</taxon>
    </lineage>
</organism>
<evidence type="ECO:0000256" key="8">
    <source>
        <dbReference type="ARBA" id="ARBA00023098"/>
    </source>
</evidence>
<evidence type="ECO:0000313" key="14">
    <source>
        <dbReference type="EMBL" id="SOJ53948.1"/>
    </source>
</evidence>
<dbReference type="InterPro" id="IPR045034">
    <property type="entry name" value="O-acyltransferase_WSD1-like"/>
</dbReference>
<keyword evidence="6 11" id="KW-0808">Transferase</keyword>
<dbReference type="InterPro" id="IPR004255">
    <property type="entry name" value="O-acyltransferase_WSD1_N"/>
</dbReference>
<dbReference type="GO" id="GO:0004144">
    <property type="term" value="F:diacylglycerol O-acyltransferase activity"/>
    <property type="evidence" value="ECO:0007669"/>
    <property type="project" value="UniProtKB-EC"/>
</dbReference>
<feature type="domain" description="O-acyltransferase WSD1 C-terminal" evidence="13">
    <location>
        <begin position="300"/>
        <end position="442"/>
    </location>
</feature>
<dbReference type="GO" id="GO:0051701">
    <property type="term" value="P:biological process involved in interaction with host"/>
    <property type="evidence" value="ECO:0007669"/>
    <property type="project" value="TreeGrafter"/>
</dbReference>
<evidence type="ECO:0000256" key="1">
    <source>
        <dbReference type="ARBA" id="ARBA00004771"/>
    </source>
</evidence>
<reference evidence="14 15" key="1">
    <citation type="submission" date="2017-10" db="EMBL/GenBank/DDBJ databases">
        <authorList>
            <consortium name="Urmite Genomes"/>
        </authorList>
    </citation>
    <scope>NUCLEOTIDE SEQUENCE [LARGE SCALE GENOMIC DNA]</scope>
    <source>
        <strain evidence="14 15">FB-527</strain>
    </source>
</reference>
<dbReference type="GO" id="GO:0071731">
    <property type="term" value="P:response to nitric oxide"/>
    <property type="evidence" value="ECO:0007669"/>
    <property type="project" value="TreeGrafter"/>
</dbReference>
<comment type="catalytic activity">
    <reaction evidence="10 11">
        <text>an acyl-CoA + a 1,2-diacyl-sn-glycerol = a triacyl-sn-glycerol + CoA</text>
        <dbReference type="Rhea" id="RHEA:10868"/>
        <dbReference type="ChEBI" id="CHEBI:17815"/>
        <dbReference type="ChEBI" id="CHEBI:57287"/>
        <dbReference type="ChEBI" id="CHEBI:58342"/>
        <dbReference type="ChEBI" id="CHEBI:64615"/>
        <dbReference type="EC" id="2.3.1.20"/>
    </reaction>
</comment>
<dbReference type="NCBIfam" id="TIGR02946">
    <property type="entry name" value="acyl_WS_DGAT"/>
    <property type="match status" value="1"/>
</dbReference>
<dbReference type="RefSeq" id="WP_186242087.1">
    <property type="nucleotide sequence ID" value="NZ_OCTY01000002.1"/>
</dbReference>
<evidence type="ECO:0000256" key="4">
    <source>
        <dbReference type="ARBA" id="ARBA00013244"/>
    </source>
</evidence>
<dbReference type="UniPathway" id="UPA00282"/>
<evidence type="ECO:0000256" key="2">
    <source>
        <dbReference type="ARBA" id="ARBA00005189"/>
    </source>
</evidence>
<dbReference type="PANTHER" id="PTHR31650">
    <property type="entry name" value="O-ACYLTRANSFERASE (WSD1-LIKE) FAMILY PROTEIN"/>
    <property type="match status" value="1"/>
</dbReference>
<dbReference type="GO" id="GO:0005886">
    <property type="term" value="C:plasma membrane"/>
    <property type="evidence" value="ECO:0007669"/>
    <property type="project" value="TreeGrafter"/>
</dbReference>
<keyword evidence="5 11" id="KW-0444">Lipid biosynthesis</keyword>
<comment type="pathway">
    <text evidence="1 11">Glycerolipid metabolism; triacylglycerol biosynthesis.</text>
</comment>
<keyword evidence="8 11" id="KW-0443">Lipid metabolism</keyword>
<dbReference type="AlphaFoldDB" id="A0A7Z7II36"/>
<evidence type="ECO:0000313" key="15">
    <source>
        <dbReference type="Proteomes" id="UP000554965"/>
    </source>
</evidence>
<comment type="similarity">
    <text evidence="3 11">Belongs to the long-chain O-acyltransferase family.</text>
</comment>
<dbReference type="Pfam" id="PF03007">
    <property type="entry name" value="WS_DGAT_cat"/>
    <property type="match status" value="1"/>
</dbReference>
<dbReference type="GO" id="GO:0001666">
    <property type="term" value="P:response to hypoxia"/>
    <property type="evidence" value="ECO:0007669"/>
    <property type="project" value="TreeGrafter"/>
</dbReference>
<evidence type="ECO:0000256" key="10">
    <source>
        <dbReference type="ARBA" id="ARBA00048109"/>
    </source>
</evidence>
<sequence length="464" mass="50161">MNHLTTLDAGFLKAEDADRRVSMAIGGLALIEGPVPDQDTLVSAFAQRMRACPRLGQRLRLRPFDLGAPEWVDDPGFDIDRHVRRVALPHPGDDRELFRLIADVMARRLDRNRPLWEIWVIEGLSKGLDGDRWAMLTKVHHCMADGIAITHMLAGLSDDGVTDSFAHHIRAAGEPSEAASGPWGVLGGLWKTSVAVVAGAFHAVQGAGEIAAGLLSPAASPLNGPIGDLRRYSGARVPLADIELVCQTFGVTVNDVALAAITESFRNVMVARGQRPRADSLRTLVPVSVRSADAFDKADNRVSVMLPDLPVDEENAVQRLRTVHARLRRAKAGGQRQAGNAFVSIANRVPFVLTAWAIGVLTRLPQRGVVTVATNVPGPHRPLRVMGRRVLGVYPVLPIAMQLRTGVAMLSYADDLFFGILADYDVVADVDELARGIEAAVARLVAISKRRKASRTRGPLSLVV</sequence>
<dbReference type="Proteomes" id="UP000554965">
    <property type="component" value="Unassembled WGS sequence"/>
</dbReference>
<evidence type="ECO:0000259" key="13">
    <source>
        <dbReference type="Pfam" id="PF06974"/>
    </source>
</evidence>
<dbReference type="InterPro" id="IPR009721">
    <property type="entry name" value="O-acyltransferase_WSD1_C"/>
</dbReference>
<dbReference type="PANTHER" id="PTHR31650:SF1">
    <property type="entry name" value="WAX ESTER SYNTHASE_DIACYLGLYCEROL ACYLTRANSFERASE 4-RELATED"/>
    <property type="match status" value="1"/>
</dbReference>
<comment type="caution">
    <text evidence="14">The sequence shown here is derived from an EMBL/GenBank/DDBJ whole genome shotgun (WGS) entry which is preliminary data.</text>
</comment>